<gene>
    <name evidence="2" type="ORF">ACFPRH_01455</name>
</gene>
<organism evidence="2 3">
    <name type="scientific">Streptomyces amakusaensis</name>
    <dbReference type="NCBI Taxonomy" id="67271"/>
    <lineage>
        <taxon>Bacteria</taxon>
        <taxon>Bacillati</taxon>
        <taxon>Actinomycetota</taxon>
        <taxon>Actinomycetes</taxon>
        <taxon>Kitasatosporales</taxon>
        <taxon>Streptomycetaceae</taxon>
        <taxon>Streptomyces</taxon>
    </lineage>
</organism>
<feature type="transmembrane region" description="Helical" evidence="1">
    <location>
        <begin position="129"/>
        <end position="151"/>
    </location>
</feature>
<name>A0ABW0AAD2_9ACTN</name>
<dbReference type="EMBL" id="JBHSKP010000001">
    <property type="protein sequence ID" value="MFC5150397.1"/>
    <property type="molecule type" value="Genomic_DNA"/>
</dbReference>
<dbReference type="Proteomes" id="UP001596160">
    <property type="component" value="Unassembled WGS sequence"/>
</dbReference>
<evidence type="ECO:0000256" key="1">
    <source>
        <dbReference type="SAM" id="Phobius"/>
    </source>
</evidence>
<keyword evidence="1" id="KW-0812">Transmembrane</keyword>
<evidence type="ECO:0000313" key="2">
    <source>
        <dbReference type="EMBL" id="MFC5150397.1"/>
    </source>
</evidence>
<dbReference type="RefSeq" id="WP_344472285.1">
    <property type="nucleotide sequence ID" value="NZ_BAAASB010000002.1"/>
</dbReference>
<evidence type="ECO:0000313" key="3">
    <source>
        <dbReference type="Proteomes" id="UP001596160"/>
    </source>
</evidence>
<accession>A0ABW0AAD2</accession>
<proteinExistence type="predicted"/>
<sequence length="295" mass="31357">MSSDSPLPGAPVTVLARGGTTARFDGEHLTVARERSTWTVPVRALDSADLSADGTIRLTISGPADAATHGLGPLITLRGPNRSAVEAFFGRLGPAVARTPSAPDGHALIDHHVRRQAARARPGPARRKGLTVTGLLLLHHLLLTVIGLLALGDLGPAVLAVIALGTPGLGGTVILWRAGRRFRSLWLLRRRGIGVVGKCTGHVFMSKDPHLWVFSTMDFTTADGRRMTHVPSVVSIRRLSNNPLGQVELSYDPEHPSRASRPLTAGFIVRTLILAVPGASLLSGYAYLFAVFLES</sequence>
<keyword evidence="1" id="KW-0472">Membrane</keyword>
<reference evidence="3" key="1">
    <citation type="journal article" date="2019" name="Int. J. Syst. Evol. Microbiol.">
        <title>The Global Catalogue of Microorganisms (GCM) 10K type strain sequencing project: providing services to taxonomists for standard genome sequencing and annotation.</title>
        <authorList>
            <consortium name="The Broad Institute Genomics Platform"/>
            <consortium name="The Broad Institute Genome Sequencing Center for Infectious Disease"/>
            <person name="Wu L."/>
            <person name="Ma J."/>
        </authorList>
    </citation>
    <scope>NUCLEOTIDE SEQUENCE [LARGE SCALE GENOMIC DNA]</scope>
    <source>
        <strain evidence="3">PCU 266</strain>
    </source>
</reference>
<keyword evidence="1" id="KW-1133">Transmembrane helix</keyword>
<feature type="transmembrane region" description="Helical" evidence="1">
    <location>
        <begin position="267"/>
        <end position="293"/>
    </location>
</feature>
<feature type="transmembrane region" description="Helical" evidence="1">
    <location>
        <begin position="157"/>
        <end position="176"/>
    </location>
</feature>
<comment type="caution">
    <text evidence="2">The sequence shown here is derived from an EMBL/GenBank/DDBJ whole genome shotgun (WGS) entry which is preliminary data.</text>
</comment>
<protein>
    <submittedName>
        <fullName evidence="2">Uncharacterized protein</fullName>
    </submittedName>
</protein>
<keyword evidence="3" id="KW-1185">Reference proteome</keyword>